<gene>
    <name evidence="3" type="primary">LOC106459917</name>
</gene>
<proteinExistence type="predicted"/>
<reference evidence="3" key="1">
    <citation type="submission" date="2025-08" db="UniProtKB">
        <authorList>
            <consortium name="RefSeq"/>
        </authorList>
    </citation>
    <scope>IDENTIFICATION</scope>
    <source>
        <tissue evidence="3">Muscle</tissue>
    </source>
</reference>
<keyword evidence="2" id="KW-1185">Reference proteome</keyword>
<dbReference type="PANTHER" id="PTHR12461">
    <property type="entry name" value="HYPOXIA-INDUCIBLE FACTOR 1 ALPHA INHIBITOR-RELATED"/>
    <property type="match status" value="1"/>
</dbReference>
<dbReference type="RefSeq" id="XP_013775038.1">
    <property type="nucleotide sequence ID" value="XM_013919584.2"/>
</dbReference>
<sequence length="335" mass="39449">MEDTKRMFWNEPNSKSYGIPTVSIPRLSYKDPLADKLIANMKPVVLTDTNLVGSAMKWDSHYLQENLGDSPCTVYLSKTHKFKYFDANQTKKCDNDFSPPTEQIVMRFQEFVKRLKSWKEGDKRLYMQEPLNEKILKSLQLVNDILTFNWGWARMQQKQNNWGPLTTNLLMISTQGNVTPAHFDNQHNLFAQIYGYKRFILFPPEDYDKLYPHPVWHPHDRQSQVDFDYPDYTKFPKFHDIKGHEALLGPGDVLYLPLYWWHHVESLLQTHFTISLNFWYKAGPNLCLSDSTLYPLEGYQKMAIMRNVEKMLVEALRDVNEVGPLLRTILEGRYN</sequence>
<dbReference type="Proteomes" id="UP000694941">
    <property type="component" value="Unplaced"/>
</dbReference>
<dbReference type="InterPro" id="IPR003347">
    <property type="entry name" value="JmjC_dom"/>
</dbReference>
<protein>
    <submittedName>
        <fullName evidence="3">Hypoxia-inducible factor 1-alpha inhibitor-like isoform X1</fullName>
    </submittedName>
</protein>
<evidence type="ECO:0000259" key="1">
    <source>
        <dbReference type="PROSITE" id="PS51184"/>
    </source>
</evidence>
<organism evidence="2 3">
    <name type="scientific">Limulus polyphemus</name>
    <name type="common">Atlantic horseshoe crab</name>
    <dbReference type="NCBI Taxonomy" id="6850"/>
    <lineage>
        <taxon>Eukaryota</taxon>
        <taxon>Metazoa</taxon>
        <taxon>Ecdysozoa</taxon>
        <taxon>Arthropoda</taxon>
        <taxon>Chelicerata</taxon>
        <taxon>Merostomata</taxon>
        <taxon>Xiphosura</taxon>
        <taxon>Limulidae</taxon>
        <taxon>Limulus</taxon>
    </lineage>
</organism>
<dbReference type="Gene3D" id="2.60.120.10">
    <property type="entry name" value="Jelly Rolls"/>
    <property type="match status" value="1"/>
</dbReference>
<accession>A0ABM1B555</accession>
<dbReference type="GeneID" id="106459917"/>
<dbReference type="InterPro" id="IPR027452">
    <property type="entry name" value="FIH-1_dom_II"/>
</dbReference>
<dbReference type="Pfam" id="PF13621">
    <property type="entry name" value="Cupin_8"/>
    <property type="match status" value="1"/>
</dbReference>
<feature type="domain" description="JmjC" evidence="1">
    <location>
        <begin position="125"/>
        <end position="297"/>
    </location>
</feature>
<dbReference type="InterPro" id="IPR041667">
    <property type="entry name" value="Cupin_8"/>
</dbReference>
<evidence type="ECO:0000313" key="3">
    <source>
        <dbReference type="RefSeq" id="XP_013775038.1"/>
    </source>
</evidence>
<dbReference type="Gene3D" id="1.10.287.1010">
    <property type="entry name" value="Clavaminate synthase-like"/>
    <property type="match status" value="1"/>
</dbReference>
<name>A0ABM1B555_LIMPO</name>
<dbReference type="SMART" id="SM00558">
    <property type="entry name" value="JmjC"/>
    <property type="match status" value="1"/>
</dbReference>
<dbReference type="PROSITE" id="PS51184">
    <property type="entry name" value="JMJC"/>
    <property type="match status" value="1"/>
</dbReference>
<dbReference type="InterPro" id="IPR014710">
    <property type="entry name" value="RmlC-like_jellyroll"/>
</dbReference>
<dbReference type="PANTHER" id="PTHR12461:SF105">
    <property type="entry name" value="HYPOXIA-INDUCIBLE FACTOR 1-ALPHA INHIBITOR"/>
    <property type="match status" value="1"/>
</dbReference>
<evidence type="ECO:0000313" key="2">
    <source>
        <dbReference type="Proteomes" id="UP000694941"/>
    </source>
</evidence>
<dbReference type="SUPFAM" id="SSF51197">
    <property type="entry name" value="Clavaminate synthase-like"/>
    <property type="match status" value="1"/>
</dbReference>